<evidence type="ECO:0000259" key="5">
    <source>
        <dbReference type="PROSITE" id="PS50977"/>
    </source>
</evidence>
<dbReference type="SUPFAM" id="SSF46689">
    <property type="entry name" value="Homeodomain-like"/>
    <property type="match status" value="1"/>
</dbReference>
<dbReference type="Proteomes" id="UP001185779">
    <property type="component" value="Unassembled WGS sequence"/>
</dbReference>
<dbReference type="RefSeq" id="WP_157753396.1">
    <property type="nucleotide sequence ID" value="NZ_CP091855.1"/>
</dbReference>
<dbReference type="InterPro" id="IPR009057">
    <property type="entry name" value="Homeodomain-like_sf"/>
</dbReference>
<proteinExistence type="predicted"/>
<reference evidence="7 8" key="1">
    <citation type="submission" date="2023-10" db="EMBL/GenBank/DDBJ databases">
        <title>Development of a sustainable strategy for remediation of hydrocarbon-contaminated territories based on the waste exchange concept.</title>
        <authorList>
            <person name="Krivoruchko A."/>
        </authorList>
    </citation>
    <scope>NUCLEOTIDE SEQUENCE</scope>
    <source>
        <strain evidence="6 8">IEGM 1266</strain>
        <strain evidence="7">IEGM 1279</strain>
    </source>
</reference>
<dbReference type="PRINTS" id="PR00455">
    <property type="entry name" value="HTHTETR"/>
</dbReference>
<keyword evidence="1" id="KW-0805">Transcription regulation</keyword>
<dbReference type="Pfam" id="PF17754">
    <property type="entry name" value="TetR_C_14"/>
    <property type="match status" value="1"/>
</dbReference>
<protein>
    <submittedName>
        <fullName evidence="7">TetR family transcriptional regulator</fullName>
    </submittedName>
</protein>
<keyword evidence="2 4" id="KW-0238">DNA-binding</keyword>
<sequence>MSAPSGWRERRQQSAMLDISDTALDMFAEHGFVETTIVDVAQAAGVSERTFHRYFPTKGHAIAPALDAGWQDYVDRFAGRPHSESVVDGLVDSLESVLDGPHGRRHATFLKSLPNSPMLAPAWLSVHDRCRAALQPVLARRLQLDPDGDRAEFVAACVIAANRVAVERWSRDPRQAIAATVRTCLDTMRPLLTPDPGCRTLTESRTP</sequence>
<dbReference type="EMBL" id="JAWLKI010000007">
    <property type="protein sequence ID" value="MDV6307333.1"/>
    <property type="molecule type" value="Genomic_DNA"/>
</dbReference>
<evidence type="ECO:0000313" key="6">
    <source>
        <dbReference type="EMBL" id="MDV6307333.1"/>
    </source>
</evidence>
<evidence type="ECO:0000256" key="2">
    <source>
        <dbReference type="ARBA" id="ARBA00023125"/>
    </source>
</evidence>
<dbReference type="InterPro" id="IPR001647">
    <property type="entry name" value="HTH_TetR"/>
</dbReference>
<evidence type="ECO:0000313" key="8">
    <source>
        <dbReference type="Proteomes" id="UP001185779"/>
    </source>
</evidence>
<evidence type="ECO:0000256" key="1">
    <source>
        <dbReference type="ARBA" id="ARBA00023015"/>
    </source>
</evidence>
<dbReference type="AlphaFoldDB" id="A0AAE4UAR9"/>
<dbReference type="GeneID" id="77172704"/>
<dbReference type="EMBL" id="JAWLKH010000009">
    <property type="protein sequence ID" value="MDV6312377.1"/>
    <property type="molecule type" value="Genomic_DNA"/>
</dbReference>
<dbReference type="PANTHER" id="PTHR30055">
    <property type="entry name" value="HTH-TYPE TRANSCRIPTIONAL REGULATOR RUTR"/>
    <property type="match status" value="1"/>
</dbReference>
<accession>A0AAE4UAR9</accession>
<gene>
    <name evidence="6" type="ORF">R3P94_08310</name>
    <name evidence="7" type="ORF">R3Q15_10870</name>
</gene>
<dbReference type="InterPro" id="IPR050109">
    <property type="entry name" value="HTH-type_TetR-like_transc_reg"/>
</dbReference>
<dbReference type="Pfam" id="PF00440">
    <property type="entry name" value="TetR_N"/>
    <property type="match status" value="1"/>
</dbReference>
<evidence type="ECO:0000256" key="4">
    <source>
        <dbReference type="PROSITE-ProRule" id="PRU00335"/>
    </source>
</evidence>
<dbReference type="GO" id="GO:0000976">
    <property type="term" value="F:transcription cis-regulatory region binding"/>
    <property type="evidence" value="ECO:0007669"/>
    <property type="project" value="TreeGrafter"/>
</dbReference>
<keyword evidence="8" id="KW-1185">Reference proteome</keyword>
<comment type="caution">
    <text evidence="7">The sequence shown here is derived from an EMBL/GenBank/DDBJ whole genome shotgun (WGS) entry which is preliminary data.</text>
</comment>
<evidence type="ECO:0000256" key="3">
    <source>
        <dbReference type="ARBA" id="ARBA00023163"/>
    </source>
</evidence>
<keyword evidence="3" id="KW-0804">Transcription</keyword>
<dbReference type="PROSITE" id="PS50977">
    <property type="entry name" value="HTH_TETR_2"/>
    <property type="match status" value="1"/>
</dbReference>
<dbReference type="InterPro" id="IPR041347">
    <property type="entry name" value="MftR_C"/>
</dbReference>
<dbReference type="PANTHER" id="PTHR30055:SF238">
    <property type="entry name" value="MYCOFACTOCIN BIOSYNTHESIS TRANSCRIPTIONAL REGULATOR MFTR-RELATED"/>
    <property type="match status" value="1"/>
</dbReference>
<dbReference type="Proteomes" id="UP001185922">
    <property type="component" value="Unassembled WGS sequence"/>
</dbReference>
<dbReference type="GO" id="GO:0003700">
    <property type="term" value="F:DNA-binding transcription factor activity"/>
    <property type="evidence" value="ECO:0007669"/>
    <property type="project" value="TreeGrafter"/>
</dbReference>
<evidence type="ECO:0000313" key="7">
    <source>
        <dbReference type="EMBL" id="MDV6312377.1"/>
    </source>
</evidence>
<organism evidence="7 9">
    <name type="scientific">Gordonia amicalis</name>
    <dbReference type="NCBI Taxonomy" id="89053"/>
    <lineage>
        <taxon>Bacteria</taxon>
        <taxon>Bacillati</taxon>
        <taxon>Actinomycetota</taxon>
        <taxon>Actinomycetes</taxon>
        <taxon>Mycobacteriales</taxon>
        <taxon>Gordoniaceae</taxon>
        <taxon>Gordonia</taxon>
    </lineage>
</organism>
<name>A0AAE4UAR9_9ACTN</name>
<dbReference type="Gene3D" id="1.10.357.10">
    <property type="entry name" value="Tetracycline Repressor, domain 2"/>
    <property type="match status" value="1"/>
</dbReference>
<feature type="domain" description="HTH tetR-type" evidence="5">
    <location>
        <begin position="13"/>
        <end position="73"/>
    </location>
</feature>
<feature type="DNA-binding region" description="H-T-H motif" evidence="4">
    <location>
        <begin position="36"/>
        <end position="55"/>
    </location>
</feature>
<evidence type="ECO:0000313" key="9">
    <source>
        <dbReference type="Proteomes" id="UP001185922"/>
    </source>
</evidence>